<reference evidence="4" key="1">
    <citation type="submission" date="2016-11" db="EMBL/GenBank/DDBJ databases">
        <authorList>
            <person name="Varghese N."/>
            <person name="Submissions S."/>
        </authorList>
    </citation>
    <scope>NUCLEOTIDE SEQUENCE [LARGE SCALE GENOMIC DNA]</scope>
    <source>
        <strain evidence="4">DSM 16219</strain>
    </source>
</reference>
<feature type="transmembrane region" description="Helical" evidence="1">
    <location>
        <begin position="145"/>
        <end position="167"/>
    </location>
</feature>
<dbReference type="EMBL" id="FQZU01000054">
    <property type="protein sequence ID" value="SHL23438.1"/>
    <property type="molecule type" value="Genomic_DNA"/>
</dbReference>
<feature type="transmembrane region" description="Helical" evidence="1">
    <location>
        <begin position="47"/>
        <end position="72"/>
    </location>
</feature>
<protein>
    <recommendedName>
        <fullName evidence="2">DUF3592 domain-containing protein</fullName>
    </recommendedName>
</protein>
<dbReference type="OrthoDB" id="5524886at2"/>
<feature type="transmembrane region" description="Helical" evidence="1">
    <location>
        <begin position="179"/>
        <end position="201"/>
    </location>
</feature>
<name>A0A1M6YYV3_9BACT</name>
<feature type="transmembrane region" description="Helical" evidence="1">
    <location>
        <begin position="6"/>
        <end position="26"/>
    </location>
</feature>
<dbReference type="STRING" id="1121393.SAMN02745216_04868"/>
<evidence type="ECO:0000256" key="1">
    <source>
        <dbReference type="SAM" id="Phobius"/>
    </source>
</evidence>
<proteinExistence type="predicted"/>
<keyword evidence="1" id="KW-1133">Transmembrane helix</keyword>
<evidence type="ECO:0000259" key="2">
    <source>
        <dbReference type="Pfam" id="PF12158"/>
    </source>
</evidence>
<gene>
    <name evidence="3" type="ORF">SAMN02745216_04868</name>
</gene>
<evidence type="ECO:0000313" key="4">
    <source>
        <dbReference type="Proteomes" id="UP000183994"/>
    </source>
</evidence>
<sequence>MTLAIAIFGFVILVLILWAFLMAPAGTSLPEAAGKNLQSISSKAVNLWLAIIVLFFFAAALSFAAQSAYFILSGEKTEGRVVDLVKSGDSPVLHPVFSYLDQTRIERTVTSKYSNSGYAIGDAVPVRYLPASPEKARIDDFTNHWASPLIFLLAGVLMLGFLIGYSWIRKRKISSFKGLGFVGAAALVLLASIFLASYALAATCPR</sequence>
<keyword evidence="1" id="KW-0812">Transmembrane</keyword>
<dbReference type="Proteomes" id="UP000183994">
    <property type="component" value="Unassembled WGS sequence"/>
</dbReference>
<organism evidence="3 4">
    <name type="scientific">Desulfatibacillum alkenivorans DSM 16219</name>
    <dbReference type="NCBI Taxonomy" id="1121393"/>
    <lineage>
        <taxon>Bacteria</taxon>
        <taxon>Pseudomonadati</taxon>
        <taxon>Thermodesulfobacteriota</taxon>
        <taxon>Desulfobacteria</taxon>
        <taxon>Desulfobacterales</taxon>
        <taxon>Desulfatibacillaceae</taxon>
        <taxon>Desulfatibacillum</taxon>
    </lineage>
</organism>
<dbReference type="InterPro" id="IPR021994">
    <property type="entry name" value="DUF3592"/>
</dbReference>
<dbReference type="AlphaFoldDB" id="A0A1M6YYV3"/>
<feature type="domain" description="DUF3592" evidence="2">
    <location>
        <begin position="77"/>
        <end position="141"/>
    </location>
</feature>
<dbReference type="Pfam" id="PF12158">
    <property type="entry name" value="DUF3592"/>
    <property type="match status" value="1"/>
</dbReference>
<keyword evidence="4" id="KW-1185">Reference proteome</keyword>
<keyword evidence="1" id="KW-0472">Membrane</keyword>
<dbReference type="RefSeq" id="WP_073478849.1">
    <property type="nucleotide sequence ID" value="NZ_FQZU01000054.1"/>
</dbReference>
<accession>A0A1M6YYV3</accession>
<evidence type="ECO:0000313" key="3">
    <source>
        <dbReference type="EMBL" id="SHL23438.1"/>
    </source>
</evidence>